<dbReference type="EMBL" id="JAPWDV010000003">
    <property type="protein sequence ID" value="KAJ6216529.1"/>
    <property type="molecule type" value="Genomic_DNA"/>
</dbReference>
<keyword evidence="7 12" id="KW-0862">Zinc</keyword>
<feature type="compositionally biased region" description="Low complexity" evidence="13">
    <location>
        <begin position="98"/>
        <end position="111"/>
    </location>
</feature>
<keyword evidence="16" id="KW-1185">Reference proteome</keyword>
<keyword evidence="4" id="KW-0597">Phosphoprotein</keyword>
<dbReference type="GO" id="GO:0046872">
    <property type="term" value="F:metal ion binding"/>
    <property type="evidence" value="ECO:0007669"/>
    <property type="project" value="UniProtKB-KW"/>
</dbReference>
<evidence type="ECO:0000256" key="13">
    <source>
        <dbReference type="SAM" id="MobiDB-lite"/>
    </source>
</evidence>
<evidence type="ECO:0000256" key="3">
    <source>
        <dbReference type="ARBA" id="ARBA00022490"/>
    </source>
</evidence>
<organism evidence="15 16">
    <name type="scientific">Blomia tropicalis</name>
    <name type="common">Mite</name>
    <dbReference type="NCBI Taxonomy" id="40697"/>
    <lineage>
        <taxon>Eukaryota</taxon>
        <taxon>Metazoa</taxon>
        <taxon>Ecdysozoa</taxon>
        <taxon>Arthropoda</taxon>
        <taxon>Chelicerata</taxon>
        <taxon>Arachnida</taxon>
        <taxon>Acari</taxon>
        <taxon>Acariformes</taxon>
        <taxon>Sarcoptiformes</taxon>
        <taxon>Astigmata</taxon>
        <taxon>Glycyphagoidea</taxon>
        <taxon>Echimyopodidae</taxon>
        <taxon>Blomia</taxon>
    </lineage>
</organism>
<feature type="region of interest" description="Disordered" evidence="13">
    <location>
        <begin position="82"/>
        <end position="116"/>
    </location>
</feature>
<dbReference type="CDD" id="cd09337">
    <property type="entry name" value="LIM2_Paxillin_like"/>
    <property type="match status" value="1"/>
</dbReference>
<keyword evidence="10" id="KW-0206">Cytoskeleton</keyword>
<evidence type="ECO:0000313" key="15">
    <source>
        <dbReference type="EMBL" id="KAJ6216529.1"/>
    </source>
</evidence>
<keyword evidence="3" id="KW-0963">Cytoplasm</keyword>
<proteinExistence type="predicted"/>
<protein>
    <recommendedName>
        <fullName evidence="14">LIM zinc-binding domain-containing protein</fullName>
    </recommendedName>
</protein>
<sequence length="617" mass="69148">MGSFRKKGMERLQDSLLQDLERATTNLKNNPGNPGGWKLNRPPDHTIATDCTYSSTKVAKHYSPQYYVPEEPLYQNEATIRRSNSNASSHDYAALNGRSTTPRSPTTTTTPYSPMHEGRMYHANVQIKKEPINHMPINRSSSATELTNETDLITQKLSMLDSLLDDLNAARHSYDRTNNSPTSSHLNGGANHLVNGHSGRGRDHQYGDQSDVQVNQLIKDLEYNLQNTNSPSVNGTQSKPKTVTFENATTQSAKARSPSPTHQAQIQPVSEYNRNLVNIQPQHVRMNNNPIIQVPLGHGPASNATRELDDLMASLSDFKMNQMNKAQSPVKSNLVSLGRIQVPAKNGSGVLYRPPDSNDLDLMIGDLESDLNRQGITATNKGDCGSCGRPIIGQVVTALGKIFHPEHFTCAMCNTKLGNQSFFEREGLAYCEEDYHKLYSPRCNHCSKPILDRCITALDKTWHPEHFFCAHCGKNFGDDGYHEKAGNAYCREDFFKLFAPKCVGCMQPIMDNYVSALGGHWHSDCFVCRDCKLPFNGGNFFDIEGEPFCETHYHDHRGTLCASCRQPITGRCITAMFQKYHPEHFTCSFCLKQLNKGTFKKHQEKPYCHSCFDKLFA</sequence>
<dbReference type="FunFam" id="2.10.110.10:FF:000012">
    <property type="entry name" value="Paxillin isoform 1"/>
    <property type="match status" value="1"/>
</dbReference>
<evidence type="ECO:0000256" key="1">
    <source>
        <dbReference type="ARBA" id="ARBA00004245"/>
    </source>
</evidence>
<dbReference type="AlphaFoldDB" id="A0A9Q0M083"/>
<keyword evidence="5 12" id="KW-0479">Metal-binding</keyword>
<dbReference type="Gene3D" id="2.10.110.10">
    <property type="entry name" value="Cysteine Rich Protein"/>
    <property type="match status" value="4"/>
</dbReference>
<evidence type="ECO:0000259" key="14">
    <source>
        <dbReference type="PROSITE" id="PS50023"/>
    </source>
</evidence>
<feature type="domain" description="LIM zinc-binding" evidence="14">
    <location>
        <begin position="442"/>
        <end position="499"/>
    </location>
</feature>
<dbReference type="InterPro" id="IPR047075">
    <property type="entry name" value="Paxillin_TGFB1I1_LIM_dom1"/>
</dbReference>
<evidence type="ECO:0000256" key="6">
    <source>
        <dbReference type="ARBA" id="ARBA00022737"/>
    </source>
</evidence>
<dbReference type="CDD" id="cd09336">
    <property type="entry name" value="LIM1_Paxillin_like"/>
    <property type="match status" value="1"/>
</dbReference>
<dbReference type="PANTHER" id="PTHR24216:SF8">
    <property type="entry name" value="PAXILLIN, ISOFORM F"/>
    <property type="match status" value="1"/>
</dbReference>
<comment type="caution">
    <text evidence="15">The sequence shown here is derived from an EMBL/GenBank/DDBJ whole genome shotgun (WGS) entry which is preliminary data.</text>
</comment>
<dbReference type="PROSITE" id="PS00478">
    <property type="entry name" value="LIM_DOMAIN_1"/>
    <property type="match status" value="3"/>
</dbReference>
<feature type="region of interest" description="Disordered" evidence="13">
    <location>
        <begin position="173"/>
        <end position="207"/>
    </location>
</feature>
<comment type="subcellular location">
    <subcellularLocation>
        <location evidence="2">Cell junction</location>
        <location evidence="2">Focal adhesion</location>
    </subcellularLocation>
    <subcellularLocation>
        <location evidence="1">Cytoplasm</location>
        <location evidence="1">Cytoskeleton</location>
    </subcellularLocation>
    <subcellularLocation>
        <location evidence="11">Cytoplasm</location>
        <location evidence="11">Myofibril</location>
        <location evidence="11">Sarcomere</location>
        <location evidence="11">M line</location>
    </subcellularLocation>
</comment>
<evidence type="ECO:0000256" key="10">
    <source>
        <dbReference type="ARBA" id="ARBA00023212"/>
    </source>
</evidence>
<feature type="domain" description="LIM zinc-binding" evidence="14">
    <location>
        <begin position="500"/>
        <end position="559"/>
    </location>
</feature>
<dbReference type="CDD" id="cd09339">
    <property type="entry name" value="LIM4_Paxillin_like"/>
    <property type="match status" value="1"/>
</dbReference>
<dbReference type="Proteomes" id="UP001142055">
    <property type="component" value="Chromosome 3"/>
</dbReference>
<evidence type="ECO:0000256" key="12">
    <source>
        <dbReference type="PROSITE-ProRule" id="PRU00125"/>
    </source>
</evidence>
<keyword evidence="9 12" id="KW-0440">LIM domain</keyword>
<dbReference type="SUPFAM" id="SSF57716">
    <property type="entry name" value="Glucocorticoid receptor-like (DNA-binding domain)"/>
    <property type="match status" value="5"/>
</dbReference>
<dbReference type="PROSITE" id="PS50023">
    <property type="entry name" value="LIM_DOMAIN_2"/>
    <property type="match status" value="4"/>
</dbReference>
<evidence type="ECO:0000256" key="2">
    <source>
        <dbReference type="ARBA" id="ARBA00004246"/>
    </source>
</evidence>
<evidence type="ECO:0000256" key="9">
    <source>
        <dbReference type="ARBA" id="ARBA00023038"/>
    </source>
</evidence>
<feature type="compositionally biased region" description="Polar residues" evidence="13">
    <location>
        <begin position="176"/>
        <end position="186"/>
    </location>
</feature>
<evidence type="ECO:0000256" key="7">
    <source>
        <dbReference type="ARBA" id="ARBA00022833"/>
    </source>
</evidence>
<dbReference type="InterPro" id="IPR001781">
    <property type="entry name" value="Znf_LIM"/>
</dbReference>
<gene>
    <name evidence="15" type="ORF">RDWZM_007686</name>
</gene>
<name>A0A9Q0M083_BLOTA</name>
<evidence type="ECO:0000256" key="5">
    <source>
        <dbReference type="ARBA" id="ARBA00022723"/>
    </source>
</evidence>
<feature type="domain" description="LIM zinc-binding" evidence="14">
    <location>
        <begin position="560"/>
        <end position="617"/>
    </location>
</feature>
<keyword evidence="6" id="KW-0677">Repeat</keyword>
<dbReference type="GO" id="GO:0005856">
    <property type="term" value="C:cytoskeleton"/>
    <property type="evidence" value="ECO:0007669"/>
    <property type="project" value="UniProtKB-SubCell"/>
</dbReference>
<evidence type="ECO:0000256" key="8">
    <source>
        <dbReference type="ARBA" id="ARBA00022949"/>
    </source>
</evidence>
<dbReference type="GO" id="GO:0005925">
    <property type="term" value="C:focal adhesion"/>
    <property type="evidence" value="ECO:0007669"/>
    <property type="project" value="UniProtKB-SubCell"/>
</dbReference>
<dbReference type="SMART" id="SM00132">
    <property type="entry name" value="LIM"/>
    <property type="match status" value="4"/>
</dbReference>
<dbReference type="GO" id="GO:0055120">
    <property type="term" value="C:striated muscle dense body"/>
    <property type="evidence" value="ECO:0007669"/>
    <property type="project" value="UniProtKB-ARBA"/>
</dbReference>
<dbReference type="CDD" id="cd09338">
    <property type="entry name" value="LIM3_Paxillin_like"/>
    <property type="match status" value="1"/>
</dbReference>
<feature type="domain" description="LIM zinc-binding" evidence="14">
    <location>
        <begin position="382"/>
        <end position="441"/>
    </location>
</feature>
<dbReference type="Pfam" id="PF00412">
    <property type="entry name" value="LIM"/>
    <property type="match status" value="4"/>
</dbReference>
<evidence type="ECO:0000313" key="16">
    <source>
        <dbReference type="Proteomes" id="UP001142055"/>
    </source>
</evidence>
<dbReference type="GO" id="GO:0031430">
    <property type="term" value="C:M band"/>
    <property type="evidence" value="ECO:0007669"/>
    <property type="project" value="UniProtKB-SubCell"/>
</dbReference>
<evidence type="ECO:0000256" key="4">
    <source>
        <dbReference type="ARBA" id="ARBA00022553"/>
    </source>
</evidence>
<dbReference type="FunFam" id="2.10.110.10:FF:000018">
    <property type="entry name" value="Paxillin isoform 1"/>
    <property type="match status" value="1"/>
</dbReference>
<feature type="region of interest" description="Disordered" evidence="13">
    <location>
        <begin position="226"/>
        <end position="265"/>
    </location>
</feature>
<dbReference type="FunFam" id="2.10.110.10:FF:000009">
    <property type="entry name" value="Paxillin isoform 1"/>
    <property type="match status" value="1"/>
</dbReference>
<accession>A0A9Q0M083</accession>
<dbReference type="PANTHER" id="PTHR24216">
    <property type="entry name" value="PAXILLIN-RELATED"/>
    <property type="match status" value="1"/>
</dbReference>
<reference evidence="15" key="1">
    <citation type="submission" date="2022-12" db="EMBL/GenBank/DDBJ databases">
        <title>Genome assemblies of Blomia tropicalis.</title>
        <authorList>
            <person name="Cui Y."/>
        </authorList>
    </citation>
    <scope>NUCLEOTIDE SEQUENCE</scope>
    <source>
        <tissue evidence="15">Adult mites</tissue>
    </source>
</reference>
<dbReference type="OMA" id="IEPISEY"/>
<keyword evidence="8" id="KW-0965">Cell junction</keyword>
<evidence type="ECO:0000256" key="11">
    <source>
        <dbReference type="ARBA" id="ARBA00037833"/>
    </source>
</evidence>
<dbReference type="FunFam" id="2.10.110.10:FF:000008">
    <property type="entry name" value="Paxillin isoform 1"/>
    <property type="match status" value="1"/>
</dbReference>